<dbReference type="PANTHER" id="PTHR43459:SF1">
    <property type="entry name" value="EG:BACN32G11.4 PROTEIN"/>
    <property type="match status" value="1"/>
</dbReference>
<dbReference type="InterPro" id="IPR029045">
    <property type="entry name" value="ClpP/crotonase-like_dom_sf"/>
</dbReference>
<feature type="region of interest" description="Disordered" evidence="3">
    <location>
        <begin position="236"/>
        <end position="256"/>
    </location>
</feature>
<name>A0A437H1Z3_9SPHN</name>
<comment type="similarity">
    <text evidence="1 2">Belongs to the enoyl-CoA hydratase/isomerase family.</text>
</comment>
<gene>
    <name evidence="4" type="ORF">EKN06_05800</name>
</gene>
<dbReference type="SUPFAM" id="SSF52096">
    <property type="entry name" value="ClpP/crotonase"/>
    <property type="match status" value="1"/>
</dbReference>
<proteinExistence type="inferred from homology"/>
<dbReference type="PROSITE" id="PS00166">
    <property type="entry name" value="ENOYL_COA_HYDRATASE"/>
    <property type="match status" value="1"/>
</dbReference>
<dbReference type="AlphaFoldDB" id="A0A437H1Z3"/>
<reference evidence="4 5" key="1">
    <citation type="submission" date="2018-12" db="EMBL/GenBank/DDBJ databases">
        <title>Croceicoccus ponticola sp. nov., a lipolytic bacterium isolated from seawater.</title>
        <authorList>
            <person name="Yoon J.-H."/>
        </authorList>
    </citation>
    <scope>NUCLEOTIDE SEQUENCE [LARGE SCALE GENOMIC DNA]</scope>
    <source>
        <strain evidence="4 5">GM-16</strain>
    </source>
</reference>
<keyword evidence="5" id="KW-1185">Reference proteome</keyword>
<dbReference type="CDD" id="cd06558">
    <property type="entry name" value="crotonase-like"/>
    <property type="match status" value="1"/>
</dbReference>
<dbReference type="InterPro" id="IPR014748">
    <property type="entry name" value="Enoyl-CoA_hydra_C"/>
</dbReference>
<dbReference type="Gene3D" id="1.10.12.10">
    <property type="entry name" value="Lyase 2-enoyl-coa Hydratase, Chain A, domain 2"/>
    <property type="match status" value="1"/>
</dbReference>
<dbReference type="Gene3D" id="3.90.226.10">
    <property type="entry name" value="2-enoyl-CoA Hydratase, Chain A, domain 1"/>
    <property type="match status" value="1"/>
</dbReference>
<dbReference type="OrthoDB" id="9802898at2"/>
<evidence type="ECO:0000256" key="1">
    <source>
        <dbReference type="ARBA" id="ARBA00005254"/>
    </source>
</evidence>
<dbReference type="Pfam" id="PF00378">
    <property type="entry name" value="ECH_1"/>
    <property type="match status" value="1"/>
</dbReference>
<dbReference type="Proteomes" id="UP000283003">
    <property type="component" value="Unassembled WGS sequence"/>
</dbReference>
<comment type="caution">
    <text evidence="4">The sequence shown here is derived from an EMBL/GenBank/DDBJ whole genome shotgun (WGS) entry which is preliminary data.</text>
</comment>
<dbReference type="GO" id="GO:0016853">
    <property type="term" value="F:isomerase activity"/>
    <property type="evidence" value="ECO:0007669"/>
    <property type="project" value="UniProtKB-KW"/>
</dbReference>
<dbReference type="RefSeq" id="WP_127611858.1">
    <property type="nucleotide sequence ID" value="NZ_RXOL01000001.1"/>
</dbReference>
<evidence type="ECO:0000313" key="5">
    <source>
        <dbReference type="Proteomes" id="UP000283003"/>
    </source>
</evidence>
<accession>A0A437H1Z3</accession>
<dbReference type="EMBL" id="RXOL01000001">
    <property type="protein sequence ID" value="RVQ69671.1"/>
    <property type="molecule type" value="Genomic_DNA"/>
</dbReference>
<evidence type="ECO:0000313" key="4">
    <source>
        <dbReference type="EMBL" id="RVQ69671.1"/>
    </source>
</evidence>
<keyword evidence="4" id="KW-0413">Isomerase</keyword>
<organism evidence="4 5">
    <name type="scientific">Croceicoccus ponticola</name>
    <dbReference type="NCBI Taxonomy" id="2217664"/>
    <lineage>
        <taxon>Bacteria</taxon>
        <taxon>Pseudomonadati</taxon>
        <taxon>Pseudomonadota</taxon>
        <taxon>Alphaproteobacteria</taxon>
        <taxon>Sphingomonadales</taxon>
        <taxon>Erythrobacteraceae</taxon>
        <taxon>Croceicoccus</taxon>
    </lineage>
</organism>
<dbReference type="PANTHER" id="PTHR43459">
    <property type="entry name" value="ENOYL-COA HYDRATASE"/>
    <property type="match status" value="1"/>
</dbReference>
<dbReference type="InterPro" id="IPR018376">
    <property type="entry name" value="Enoyl-CoA_hyd/isom_CS"/>
</dbReference>
<evidence type="ECO:0000256" key="3">
    <source>
        <dbReference type="SAM" id="MobiDB-lite"/>
    </source>
</evidence>
<feature type="compositionally biased region" description="Basic and acidic residues" evidence="3">
    <location>
        <begin position="236"/>
        <end position="250"/>
    </location>
</feature>
<evidence type="ECO:0000256" key="2">
    <source>
        <dbReference type="RuleBase" id="RU003707"/>
    </source>
</evidence>
<dbReference type="InterPro" id="IPR001753">
    <property type="entry name" value="Enoyl-CoA_hydra/iso"/>
</dbReference>
<protein>
    <submittedName>
        <fullName evidence="4">Enoyl-CoA hydratase/isomerase family protein</fullName>
    </submittedName>
</protein>
<sequence>MPIEITHDGPVATVTINRPEKKNAITLEMREMFAKAFEGLAEHNTTRAVILTGSGGSFCAGMDVGEMGAHDITFSLTKIRRLHRIVRSIMNLRKPVIAAVDGHCVGAGWSFALACDLILASDTAKFAQIFGNIGLVPDAGAVWLLNQQIGTMRAKELVYSGRLLGAEEAVSLGLALETVPSGDLLDRARVLAQSLASRPPLAIGMAKRQFTLAQTTGFDSFLEAETAMQPLMSQTADHKEGVSAFREGRPPDFTGT</sequence>